<evidence type="ECO:0000313" key="3">
    <source>
        <dbReference type="Proteomes" id="UP000310168"/>
    </source>
</evidence>
<keyword evidence="1" id="KW-1133">Transmembrane helix</keyword>
<evidence type="ECO:0000256" key="1">
    <source>
        <dbReference type="SAM" id="Phobius"/>
    </source>
</evidence>
<accession>A0ABY2TPQ8</accession>
<organism evidence="2 3">
    <name type="scientific">Brachyspira catarrhinii</name>
    <dbReference type="NCBI Taxonomy" id="2528966"/>
    <lineage>
        <taxon>Bacteria</taxon>
        <taxon>Pseudomonadati</taxon>
        <taxon>Spirochaetota</taxon>
        <taxon>Spirochaetia</taxon>
        <taxon>Brachyspirales</taxon>
        <taxon>Brachyspiraceae</taxon>
        <taxon>Brachyspira</taxon>
    </lineage>
</organism>
<gene>
    <name evidence="2" type="ORF">EZH24_08545</name>
</gene>
<keyword evidence="1" id="KW-0472">Membrane</keyword>
<keyword evidence="3" id="KW-1185">Reference proteome</keyword>
<dbReference type="EMBL" id="SJDU01000230">
    <property type="protein sequence ID" value="TKZ33613.1"/>
    <property type="molecule type" value="Genomic_DNA"/>
</dbReference>
<reference evidence="2 3" key="1">
    <citation type="journal article" date="2019" name="Anaerobe">
        <title>Brachyspira catarrhinii sp. nov., an anaerobic intestinal spirochaete isolated from vervet monkeys may have been misidentified as Brachyspira aalborgi in previous studies.</title>
        <authorList>
            <person name="Phillips N.D."/>
            <person name="La T."/>
            <person name="Hampson D.J."/>
        </authorList>
    </citation>
    <scope>NUCLEOTIDE SEQUENCE [LARGE SCALE GENOMIC DNA]</scope>
    <source>
        <strain evidence="2 3">Z12</strain>
    </source>
</reference>
<dbReference type="Proteomes" id="UP000310168">
    <property type="component" value="Unassembled WGS sequence"/>
</dbReference>
<feature type="transmembrane region" description="Helical" evidence="1">
    <location>
        <begin position="47"/>
        <end position="70"/>
    </location>
</feature>
<evidence type="ECO:0000313" key="2">
    <source>
        <dbReference type="EMBL" id="TKZ33613.1"/>
    </source>
</evidence>
<feature type="transmembrane region" description="Helical" evidence="1">
    <location>
        <begin position="18"/>
        <end position="35"/>
    </location>
</feature>
<proteinExistence type="predicted"/>
<feature type="transmembrane region" description="Helical" evidence="1">
    <location>
        <begin position="82"/>
        <end position="107"/>
    </location>
</feature>
<name>A0ABY2TPQ8_9SPIR</name>
<protein>
    <recommendedName>
        <fullName evidence="4">DUF4870 domain-containing protein</fullName>
    </recommendedName>
</protein>
<keyword evidence="1" id="KW-0812">Transmembrane</keyword>
<comment type="caution">
    <text evidence="2">The sequence shown here is derived from an EMBL/GenBank/DDBJ whole genome shotgun (WGS) entry which is preliminary data.</text>
</comment>
<sequence length="114" mass="12925">MDYIINGFINIFALSTRFIFYISPFLPLVFIIFLLNKNKDMACRISFKIMVISFIFGIVFSILGSILFIFSMPRHGGSGLFLLLPIGAGMIIILCGWIIAIIVWIILKCLTLKK</sequence>
<evidence type="ECO:0008006" key="4">
    <source>
        <dbReference type="Google" id="ProtNLM"/>
    </source>
</evidence>